<dbReference type="InterPro" id="IPR050523">
    <property type="entry name" value="AKR_Detox_Biosynth"/>
</dbReference>
<dbReference type="Gene3D" id="3.20.20.100">
    <property type="entry name" value="NADP-dependent oxidoreductase domain"/>
    <property type="match status" value="1"/>
</dbReference>
<proteinExistence type="predicted"/>
<evidence type="ECO:0000259" key="1">
    <source>
        <dbReference type="Pfam" id="PF00248"/>
    </source>
</evidence>
<dbReference type="PANTHER" id="PTHR43364:SF6">
    <property type="entry name" value="OXIDOREDUCTASE-RELATED"/>
    <property type="match status" value="1"/>
</dbReference>
<comment type="caution">
    <text evidence="2">The sequence shown here is derived from an EMBL/GenBank/DDBJ whole genome shotgun (WGS) entry which is preliminary data.</text>
</comment>
<evidence type="ECO:0000313" key="2">
    <source>
        <dbReference type="EMBL" id="MFB9837279.1"/>
    </source>
</evidence>
<keyword evidence="3" id="KW-1185">Reference proteome</keyword>
<accession>A0ABV5YQD8</accession>
<dbReference type="SUPFAM" id="SSF51430">
    <property type="entry name" value="NAD(P)-linked oxidoreductase"/>
    <property type="match status" value="1"/>
</dbReference>
<dbReference type="InterPro" id="IPR036812">
    <property type="entry name" value="NAD(P)_OxRdtase_dom_sf"/>
</dbReference>
<gene>
    <name evidence="2" type="ORF">ACFFNX_34410</name>
</gene>
<dbReference type="EMBL" id="JBHLZP010000362">
    <property type="protein sequence ID" value="MFB9837279.1"/>
    <property type="molecule type" value="Genomic_DNA"/>
</dbReference>
<reference evidence="2 3" key="1">
    <citation type="submission" date="2024-09" db="EMBL/GenBank/DDBJ databases">
        <authorList>
            <person name="Sun Q."/>
            <person name="Mori K."/>
        </authorList>
    </citation>
    <scope>NUCLEOTIDE SEQUENCE [LARGE SCALE GENOMIC DNA]</scope>
    <source>
        <strain evidence="2 3">TBRC 0563</strain>
    </source>
</reference>
<feature type="domain" description="NADP-dependent oxidoreductase" evidence="1">
    <location>
        <begin position="10"/>
        <end position="305"/>
    </location>
</feature>
<organism evidence="2 3">
    <name type="scientific">Actinoallomurus acaciae</name>
    <dbReference type="NCBI Taxonomy" id="502577"/>
    <lineage>
        <taxon>Bacteria</taxon>
        <taxon>Bacillati</taxon>
        <taxon>Actinomycetota</taxon>
        <taxon>Actinomycetes</taxon>
        <taxon>Streptosporangiales</taxon>
        <taxon>Thermomonosporaceae</taxon>
        <taxon>Actinoallomurus</taxon>
    </lineage>
</organism>
<evidence type="ECO:0000313" key="3">
    <source>
        <dbReference type="Proteomes" id="UP001589627"/>
    </source>
</evidence>
<name>A0ABV5YQD8_9ACTN</name>
<sequence length="315" mass="34786">MSAVRHDASRMCLGTMYFGTTVPEDTARRLLDRYLERGGRLIDTANCYCFWADGGTGEESEEVIGRWMEDRGVREEILLATKVGSRPEPPGSPWPESAEGLRPKVIHEQFARSAERLRTDRFDVYFAHVDDADTELEETAEAFDALVKAGSVGMLGASNISPERFAAARETAAKHGWAPYEIIQLRHTYLLPDPNVDYSPQRAIDGPLLEYTAAQGDILLQGYSPLLGGTYTREDRELAPEYRGADNARRLETVRRLSGSLGITPNQLVLAWMAGGDPPITPVLGVSTVAQLDEAMDGVTYDLPPSIRAELDTIR</sequence>
<protein>
    <submittedName>
        <fullName evidence="2">Aldo/keto reductase</fullName>
    </submittedName>
</protein>
<dbReference type="Pfam" id="PF00248">
    <property type="entry name" value="Aldo_ket_red"/>
    <property type="match status" value="1"/>
</dbReference>
<dbReference type="PANTHER" id="PTHR43364">
    <property type="entry name" value="NADH-SPECIFIC METHYLGLYOXAL REDUCTASE-RELATED"/>
    <property type="match status" value="1"/>
</dbReference>
<dbReference type="Proteomes" id="UP001589627">
    <property type="component" value="Unassembled WGS sequence"/>
</dbReference>
<dbReference type="RefSeq" id="WP_378210092.1">
    <property type="nucleotide sequence ID" value="NZ_JBHLZP010000362.1"/>
</dbReference>
<dbReference type="InterPro" id="IPR023210">
    <property type="entry name" value="NADP_OxRdtase_dom"/>
</dbReference>